<dbReference type="InterPro" id="IPR014719">
    <property type="entry name" value="Ribosomal_bL12_C/ClpS-like"/>
</dbReference>
<comment type="caution">
    <text evidence="1">The sequence shown here is derived from an EMBL/GenBank/DDBJ whole genome shotgun (WGS) entry which is preliminary data.</text>
</comment>
<reference evidence="2" key="1">
    <citation type="submission" date="2017-05" db="EMBL/GenBank/DDBJ databases">
        <authorList>
            <person name="Lin X."/>
        </authorList>
    </citation>
    <scope>NUCLEOTIDE SEQUENCE [LARGE SCALE GENOMIC DNA]</scope>
    <source>
        <strain evidence="2">JLT2012</strain>
    </source>
</reference>
<organism evidence="1 2">
    <name type="scientific">Pacificimonas flava</name>
    <dbReference type="NCBI Taxonomy" id="1234595"/>
    <lineage>
        <taxon>Bacteria</taxon>
        <taxon>Pseudomonadati</taxon>
        <taxon>Pseudomonadota</taxon>
        <taxon>Alphaproteobacteria</taxon>
        <taxon>Sphingomonadales</taxon>
        <taxon>Sphingosinicellaceae</taxon>
        <taxon>Pacificimonas</taxon>
    </lineage>
</organism>
<name>A0A219B0G2_9SPHN</name>
<evidence type="ECO:0000313" key="1">
    <source>
        <dbReference type="EMBL" id="OWV31815.1"/>
    </source>
</evidence>
<dbReference type="EMBL" id="NFZT01000007">
    <property type="protein sequence ID" value="OWV31815.1"/>
    <property type="molecule type" value="Genomic_DNA"/>
</dbReference>
<dbReference type="Gene3D" id="3.30.1390.10">
    <property type="match status" value="1"/>
</dbReference>
<proteinExistence type="predicted"/>
<protein>
    <recommendedName>
        <fullName evidence="3">Ribosomal protein L7/L12 C-terminal domain-containing protein</fullName>
    </recommendedName>
</protein>
<keyword evidence="2" id="KW-1185">Reference proteome</keyword>
<dbReference type="AlphaFoldDB" id="A0A219B0G2"/>
<dbReference type="Proteomes" id="UP000198462">
    <property type="component" value="Unassembled WGS sequence"/>
</dbReference>
<dbReference type="RefSeq" id="WP_088713611.1">
    <property type="nucleotide sequence ID" value="NZ_NFZT01000007.1"/>
</dbReference>
<accession>A0A219B0G2</accession>
<evidence type="ECO:0000313" key="2">
    <source>
        <dbReference type="Proteomes" id="UP000198462"/>
    </source>
</evidence>
<evidence type="ECO:0008006" key="3">
    <source>
        <dbReference type="Google" id="ProtNLM"/>
    </source>
</evidence>
<dbReference type="OrthoDB" id="5186438at2"/>
<sequence length="96" mass="9884">MTTGALVLALAALAIGIVIGRLSAPKVDRAPLDPERPAKLAAQMSTEDRLAAATCLKQGRSAEAVKEIRQRTGLGLKESKAVADHLKANDPASGIG</sequence>
<gene>
    <name evidence="1" type="ORF">B5C34_15000</name>
</gene>